<gene>
    <name evidence="1" type="ORF">LCGC14_2266150</name>
</gene>
<dbReference type="AlphaFoldDB" id="A0A0F9FTD1"/>
<sequence length="59" mass="6745">MNNNKRLAIPSTPCVKCNRVRECEDRGPLEPCKAFRRYENNGQSNAAKWTLADMGVFDQ</sequence>
<name>A0A0F9FTD1_9ZZZZ</name>
<protein>
    <submittedName>
        <fullName evidence="1">Uncharacterized protein</fullName>
    </submittedName>
</protein>
<organism evidence="1">
    <name type="scientific">marine sediment metagenome</name>
    <dbReference type="NCBI Taxonomy" id="412755"/>
    <lineage>
        <taxon>unclassified sequences</taxon>
        <taxon>metagenomes</taxon>
        <taxon>ecological metagenomes</taxon>
    </lineage>
</organism>
<reference evidence="1" key="1">
    <citation type="journal article" date="2015" name="Nature">
        <title>Complex archaea that bridge the gap between prokaryotes and eukaryotes.</title>
        <authorList>
            <person name="Spang A."/>
            <person name="Saw J.H."/>
            <person name="Jorgensen S.L."/>
            <person name="Zaremba-Niedzwiedzka K."/>
            <person name="Martijn J."/>
            <person name="Lind A.E."/>
            <person name="van Eijk R."/>
            <person name="Schleper C."/>
            <person name="Guy L."/>
            <person name="Ettema T.J."/>
        </authorList>
    </citation>
    <scope>NUCLEOTIDE SEQUENCE</scope>
</reference>
<dbReference type="EMBL" id="LAZR01031225">
    <property type="protein sequence ID" value="KKL54367.1"/>
    <property type="molecule type" value="Genomic_DNA"/>
</dbReference>
<evidence type="ECO:0000313" key="1">
    <source>
        <dbReference type="EMBL" id="KKL54367.1"/>
    </source>
</evidence>
<accession>A0A0F9FTD1</accession>
<comment type="caution">
    <text evidence="1">The sequence shown here is derived from an EMBL/GenBank/DDBJ whole genome shotgun (WGS) entry which is preliminary data.</text>
</comment>
<proteinExistence type="predicted"/>